<comment type="caution">
    <text evidence="4">The sequence shown here is derived from an EMBL/GenBank/DDBJ whole genome shotgun (WGS) entry which is preliminary data.</text>
</comment>
<evidence type="ECO:0000313" key="4">
    <source>
        <dbReference type="EMBL" id="GAA1942575.1"/>
    </source>
</evidence>
<dbReference type="RefSeq" id="WP_344413351.1">
    <property type="nucleotide sequence ID" value="NZ_BAAANN010000002.1"/>
</dbReference>
<evidence type="ECO:0008006" key="6">
    <source>
        <dbReference type="Google" id="ProtNLM"/>
    </source>
</evidence>
<dbReference type="EMBL" id="BAAANN010000002">
    <property type="protein sequence ID" value="GAA1942575.1"/>
    <property type="molecule type" value="Genomic_DNA"/>
</dbReference>
<keyword evidence="3" id="KW-0732">Signal</keyword>
<accession>A0ABP5BE88</accession>
<sequence length="122" mass="13189">MTIRETWTGEWRNQYGSALRIADDSGGRLTGTFRTALSDSGFAGFEAEIIGIHTGNCVHFAFARTGPAGDKIASFTGLLRDGRMETLWHVVSDAAAEPDGLRPLPWAHAAMTSADTFDRVTT</sequence>
<dbReference type="InterPro" id="IPR036896">
    <property type="entry name" value="Avidin-like_sf"/>
</dbReference>
<name>A0ABP5BE88_9PSEU</name>
<dbReference type="InterPro" id="IPR005468">
    <property type="entry name" value="Avidin/str"/>
</dbReference>
<dbReference type="Proteomes" id="UP001501116">
    <property type="component" value="Unassembled WGS sequence"/>
</dbReference>
<keyword evidence="2" id="KW-0964">Secreted</keyword>
<protein>
    <recommendedName>
        <fullName evidence="6">Avidin family protein</fullName>
    </recommendedName>
</protein>
<evidence type="ECO:0000256" key="2">
    <source>
        <dbReference type="ARBA" id="ARBA00022525"/>
    </source>
</evidence>
<evidence type="ECO:0000256" key="1">
    <source>
        <dbReference type="ARBA" id="ARBA00004613"/>
    </source>
</evidence>
<dbReference type="Pfam" id="PF01382">
    <property type="entry name" value="Avidin"/>
    <property type="match status" value="1"/>
</dbReference>
<evidence type="ECO:0000313" key="5">
    <source>
        <dbReference type="Proteomes" id="UP001501116"/>
    </source>
</evidence>
<dbReference type="PROSITE" id="PS51326">
    <property type="entry name" value="AVIDIN_2"/>
    <property type="match status" value="1"/>
</dbReference>
<organism evidence="4 5">
    <name type="scientific">Amycolatopsis minnesotensis</name>
    <dbReference type="NCBI Taxonomy" id="337894"/>
    <lineage>
        <taxon>Bacteria</taxon>
        <taxon>Bacillati</taxon>
        <taxon>Actinomycetota</taxon>
        <taxon>Actinomycetes</taxon>
        <taxon>Pseudonocardiales</taxon>
        <taxon>Pseudonocardiaceae</taxon>
        <taxon>Amycolatopsis</taxon>
    </lineage>
</organism>
<proteinExistence type="predicted"/>
<reference evidence="5" key="1">
    <citation type="journal article" date="2019" name="Int. J. Syst. Evol. Microbiol.">
        <title>The Global Catalogue of Microorganisms (GCM) 10K type strain sequencing project: providing services to taxonomists for standard genome sequencing and annotation.</title>
        <authorList>
            <consortium name="The Broad Institute Genomics Platform"/>
            <consortium name="The Broad Institute Genome Sequencing Center for Infectious Disease"/>
            <person name="Wu L."/>
            <person name="Ma J."/>
        </authorList>
    </citation>
    <scope>NUCLEOTIDE SEQUENCE [LARGE SCALE GENOMIC DNA]</scope>
    <source>
        <strain evidence="5">JCM 14545</strain>
    </source>
</reference>
<keyword evidence="5" id="KW-1185">Reference proteome</keyword>
<dbReference type="Gene3D" id="2.40.128.30">
    <property type="entry name" value="Avidin-like"/>
    <property type="match status" value="1"/>
</dbReference>
<dbReference type="SUPFAM" id="SSF50876">
    <property type="entry name" value="Avidin/streptavidin"/>
    <property type="match status" value="1"/>
</dbReference>
<comment type="subcellular location">
    <subcellularLocation>
        <location evidence="1">Secreted</location>
    </subcellularLocation>
</comment>
<gene>
    <name evidence="4" type="ORF">GCM10009754_07490</name>
</gene>
<evidence type="ECO:0000256" key="3">
    <source>
        <dbReference type="ARBA" id="ARBA00022729"/>
    </source>
</evidence>